<feature type="domain" description="G-protein coupled receptors family 1 profile" evidence="10">
    <location>
        <begin position="65"/>
        <end position="146"/>
    </location>
</feature>
<dbReference type="PRINTS" id="PR00237">
    <property type="entry name" value="GPCRRHODOPSN"/>
</dbReference>
<proteinExistence type="inferred from homology"/>
<keyword evidence="5" id="KW-0297">G-protein coupled receptor</keyword>
<dbReference type="InterPro" id="IPR017452">
    <property type="entry name" value="GPCR_Rhodpsn_7TM"/>
</dbReference>
<dbReference type="PROSITE" id="PS50262">
    <property type="entry name" value="G_PROTEIN_RECEP_F1_2"/>
    <property type="match status" value="1"/>
</dbReference>
<feature type="transmembrane region" description="Helical" evidence="9">
    <location>
        <begin position="86"/>
        <end position="106"/>
    </location>
</feature>
<dbReference type="GO" id="GO:0004930">
    <property type="term" value="F:G protein-coupled receptor activity"/>
    <property type="evidence" value="ECO:0007669"/>
    <property type="project" value="UniProtKB-KW"/>
</dbReference>
<evidence type="ECO:0000256" key="8">
    <source>
        <dbReference type="ARBA" id="ARBA00023224"/>
    </source>
</evidence>
<feature type="transmembrane region" description="Helical" evidence="9">
    <location>
        <begin position="45"/>
        <end position="74"/>
    </location>
</feature>
<dbReference type="EMBL" id="CAJPVJ010010020">
    <property type="protein sequence ID" value="CAG2172960.1"/>
    <property type="molecule type" value="Genomic_DNA"/>
</dbReference>
<keyword evidence="3 9" id="KW-0812">Transmembrane</keyword>
<dbReference type="Pfam" id="PF00001">
    <property type="entry name" value="7tm_1"/>
    <property type="match status" value="1"/>
</dbReference>
<evidence type="ECO:0000259" key="10">
    <source>
        <dbReference type="PROSITE" id="PS50262"/>
    </source>
</evidence>
<keyword evidence="8" id="KW-0807">Transducer</keyword>
<evidence type="ECO:0000256" key="6">
    <source>
        <dbReference type="ARBA" id="ARBA00023136"/>
    </source>
</evidence>
<evidence type="ECO:0000256" key="7">
    <source>
        <dbReference type="ARBA" id="ARBA00023170"/>
    </source>
</evidence>
<comment type="subcellular location">
    <subcellularLocation>
        <location evidence="1">Membrane</location>
        <topology evidence="1">Multi-pass membrane protein</topology>
    </subcellularLocation>
</comment>
<sequence length="146" mass="16885">MDAVKYMDKLLDWNEHDHNFTINDTLYDPSDWEIELPLLDALEFWPYQVILIILYSTTAFVSLAFNLVTIVVLSKGGRISTEIWQYLINLSVSDISMSIFSIPFTYTGFMLNRWIFPTQLCPVVNFAQLCAVFVSTWTLTVIGIDR</sequence>
<evidence type="ECO:0000256" key="2">
    <source>
        <dbReference type="ARBA" id="ARBA00010663"/>
    </source>
</evidence>
<evidence type="ECO:0000256" key="1">
    <source>
        <dbReference type="ARBA" id="ARBA00004141"/>
    </source>
</evidence>
<evidence type="ECO:0000313" key="12">
    <source>
        <dbReference type="Proteomes" id="UP000728032"/>
    </source>
</evidence>
<comment type="similarity">
    <text evidence="2">Belongs to the G-protein coupled receptor 1 family.</text>
</comment>
<evidence type="ECO:0000256" key="5">
    <source>
        <dbReference type="ARBA" id="ARBA00023040"/>
    </source>
</evidence>
<dbReference type="GO" id="GO:0005886">
    <property type="term" value="C:plasma membrane"/>
    <property type="evidence" value="ECO:0007669"/>
    <property type="project" value="TreeGrafter"/>
</dbReference>
<keyword evidence="4 9" id="KW-1133">Transmembrane helix</keyword>
<name>A0A7R9M901_9ACAR</name>
<evidence type="ECO:0000313" key="11">
    <source>
        <dbReference type="EMBL" id="CAD7655773.1"/>
    </source>
</evidence>
<gene>
    <name evidence="11" type="ORF">ONB1V03_LOCUS12416</name>
</gene>
<organism evidence="11">
    <name type="scientific">Oppiella nova</name>
    <dbReference type="NCBI Taxonomy" id="334625"/>
    <lineage>
        <taxon>Eukaryota</taxon>
        <taxon>Metazoa</taxon>
        <taxon>Ecdysozoa</taxon>
        <taxon>Arthropoda</taxon>
        <taxon>Chelicerata</taxon>
        <taxon>Arachnida</taxon>
        <taxon>Acari</taxon>
        <taxon>Acariformes</taxon>
        <taxon>Sarcoptiformes</taxon>
        <taxon>Oribatida</taxon>
        <taxon>Brachypylina</taxon>
        <taxon>Oppioidea</taxon>
        <taxon>Oppiidae</taxon>
        <taxon>Oppiella</taxon>
    </lineage>
</organism>
<keyword evidence="6 9" id="KW-0472">Membrane</keyword>
<dbReference type="OrthoDB" id="10037617at2759"/>
<evidence type="ECO:0000256" key="4">
    <source>
        <dbReference type="ARBA" id="ARBA00022989"/>
    </source>
</evidence>
<accession>A0A7R9M901</accession>
<dbReference type="AlphaFoldDB" id="A0A7R9M901"/>
<dbReference type="PANTHER" id="PTHR45695">
    <property type="entry name" value="LEUCOKININ RECEPTOR-RELATED"/>
    <property type="match status" value="1"/>
</dbReference>
<protein>
    <recommendedName>
        <fullName evidence="10">G-protein coupled receptors family 1 profile domain-containing protein</fullName>
    </recommendedName>
</protein>
<dbReference type="Proteomes" id="UP000728032">
    <property type="component" value="Unassembled WGS sequence"/>
</dbReference>
<dbReference type="SUPFAM" id="SSF81321">
    <property type="entry name" value="Family A G protein-coupled receptor-like"/>
    <property type="match status" value="1"/>
</dbReference>
<evidence type="ECO:0000256" key="3">
    <source>
        <dbReference type="ARBA" id="ARBA00022692"/>
    </source>
</evidence>
<dbReference type="PANTHER" id="PTHR45695:SF9">
    <property type="entry name" value="LEUCOKININ RECEPTOR"/>
    <property type="match status" value="1"/>
</dbReference>
<dbReference type="InterPro" id="IPR000276">
    <property type="entry name" value="GPCR_Rhodpsn"/>
</dbReference>
<feature type="transmembrane region" description="Helical" evidence="9">
    <location>
        <begin position="126"/>
        <end position="144"/>
    </location>
</feature>
<reference evidence="11" key="1">
    <citation type="submission" date="2020-11" db="EMBL/GenBank/DDBJ databases">
        <authorList>
            <person name="Tran Van P."/>
        </authorList>
    </citation>
    <scope>NUCLEOTIDE SEQUENCE</scope>
</reference>
<keyword evidence="12" id="KW-1185">Reference proteome</keyword>
<evidence type="ECO:0000256" key="9">
    <source>
        <dbReference type="SAM" id="Phobius"/>
    </source>
</evidence>
<dbReference type="Gene3D" id="1.20.1070.10">
    <property type="entry name" value="Rhodopsin 7-helix transmembrane proteins"/>
    <property type="match status" value="1"/>
</dbReference>
<keyword evidence="7" id="KW-0675">Receptor</keyword>
<dbReference type="EMBL" id="OC924845">
    <property type="protein sequence ID" value="CAD7655773.1"/>
    <property type="molecule type" value="Genomic_DNA"/>
</dbReference>